<dbReference type="SUPFAM" id="SSF57850">
    <property type="entry name" value="RING/U-box"/>
    <property type="match status" value="1"/>
</dbReference>
<evidence type="ECO:0000256" key="5">
    <source>
        <dbReference type="ARBA" id="ARBA00022737"/>
    </source>
</evidence>
<dbReference type="InterPro" id="IPR011042">
    <property type="entry name" value="6-blade_b-propeller_TolB-like"/>
</dbReference>
<dbReference type="RefSeq" id="XP_035681479.1">
    <property type="nucleotide sequence ID" value="XM_035825586.1"/>
</dbReference>
<reference evidence="14" key="2">
    <citation type="submission" date="2025-08" db="UniProtKB">
        <authorList>
            <consortium name="RefSeq"/>
        </authorList>
    </citation>
    <scope>IDENTIFICATION</scope>
    <source>
        <strain evidence="14">S238N-H82</strain>
        <tissue evidence="14">Testes</tissue>
    </source>
</reference>
<organism evidence="13 14">
    <name type="scientific">Branchiostoma floridae</name>
    <name type="common">Florida lancelet</name>
    <name type="synonym">Amphioxus</name>
    <dbReference type="NCBI Taxonomy" id="7739"/>
    <lineage>
        <taxon>Eukaryota</taxon>
        <taxon>Metazoa</taxon>
        <taxon>Chordata</taxon>
        <taxon>Cephalochordata</taxon>
        <taxon>Leptocardii</taxon>
        <taxon>Amphioxiformes</taxon>
        <taxon>Branchiostomatidae</taxon>
        <taxon>Branchiostoma</taxon>
    </lineage>
</organism>
<dbReference type="OrthoDB" id="6265224at2759"/>
<dbReference type="InterPro" id="IPR001258">
    <property type="entry name" value="NHL_repeat"/>
</dbReference>
<dbReference type="SUPFAM" id="SSF101898">
    <property type="entry name" value="NHL repeat"/>
    <property type="match status" value="1"/>
</dbReference>
<dbReference type="CDD" id="cd05819">
    <property type="entry name" value="NHL"/>
    <property type="match status" value="1"/>
</dbReference>
<evidence type="ECO:0000256" key="6">
    <source>
        <dbReference type="ARBA" id="ARBA00022771"/>
    </source>
</evidence>
<feature type="repeat" description="NHL" evidence="9">
    <location>
        <begin position="463"/>
        <end position="504"/>
    </location>
</feature>
<protein>
    <recommendedName>
        <fullName evidence="3">RING-type E3 ubiquitin transferase</fullName>
        <ecNumber evidence="3">2.3.2.27</ecNumber>
    </recommendedName>
</protein>
<feature type="region of interest" description="Disordered" evidence="10">
    <location>
        <begin position="328"/>
        <end position="358"/>
    </location>
</feature>
<dbReference type="SUPFAM" id="SSF57845">
    <property type="entry name" value="B-box zinc-binding domain"/>
    <property type="match status" value="1"/>
</dbReference>
<dbReference type="InterPro" id="IPR047153">
    <property type="entry name" value="TRIM45/56/19-like"/>
</dbReference>
<dbReference type="FunFam" id="3.30.40.10:FF:000623">
    <property type="entry name" value="Uncharacterized protein, isoform A"/>
    <property type="match status" value="1"/>
</dbReference>
<evidence type="ECO:0000256" key="1">
    <source>
        <dbReference type="ARBA" id="ARBA00000900"/>
    </source>
</evidence>
<keyword evidence="7" id="KW-0862">Zinc</keyword>
<evidence type="ECO:0000313" key="14">
    <source>
        <dbReference type="RefSeq" id="XP_035681479.1"/>
    </source>
</evidence>
<keyword evidence="4" id="KW-0479">Metal-binding</keyword>
<dbReference type="OMA" id="MDGHRIT"/>
<keyword evidence="5" id="KW-0677">Repeat</keyword>
<dbReference type="SMART" id="SM00502">
    <property type="entry name" value="BBC"/>
    <property type="match status" value="1"/>
</dbReference>
<dbReference type="PROSITE" id="PS50119">
    <property type="entry name" value="ZF_BBOX"/>
    <property type="match status" value="1"/>
</dbReference>
<reference evidence="13" key="1">
    <citation type="journal article" date="2020" name="Nat. Ecol. Evol.">
        <title>Deeply conserved synteny resolves early events in vertebrate evolution.</title>
        <authorList>
            <person name="Simakov O."/>
            <person name="Marletaz F."/>
            <person name="Yue J.X."/>
            <person name="O'Connell B."/>
            <person name="Jenkins J."/>
            <person name="Brandt A."/>
            <person name="Calef R."/>
            <person name="Tung C.H."/>
            <person name="Huang T.K."/>
            <person name="Schmutz J."/>
            <person name="Satoh N."/>
            <person name="Yu J.K."/>
            <person name="Putnam N.H."/>
            <person name="Green R.E."/>
            <person name="Rokhsar D.S."/>
        </authorList>
    </citation>
    <scope>NUCLEOTIDE SEQUENCE [LARGE SCALE GENOMIC DNA]</scope>
    <source>
        <strain evidence="13">S238N-H82</strain>
    </source>
</reference>
<dbReference type="Gene3D" id="2.120.10.30">
    <property type="entry name" value="TolB, C-terminal domain"/>
    <property type="match status" value="2"/>
</dbReference>
<dbReference type="Gene3D" id="3.30.160.60">
    <property type="entry name" value="Classic Zinc Finger"/>
    <property type="match status" value="1"/>
</dbReference>
<keyword evidence="13" id="KW-1185">Reference proteome</keyword>
<feature type="domain" description="RING-type" evidence="11">
    <location>
        <begin position="16"/>
        <end position="57"/>
    </location>
</feature>
<dbReference type="PANTHER" id="PTHR25462">
    <property type="entry name" value="BONUS, ISOFORM C-RELATED"/>
    <property type="match status" value="1"/>
</dbReference>
<evidence type="ECO:0000256" key="4">
    <source>
        <dbReference type="ARBA" id="ARBA00022723"/>
    </source>
</evidence>
<dbReference type="EC" id="2.3.2.27" evidence="3"/>
<dbReference type="PANTHER" id="PTHR25462:SF229">
    <property type="entry name" value="TRANSCRIPTION INTERMEDIARY FACTOR 1-BETA"/>
    <property type="match status" value="1"/>
</dbReference>
<dbReference type="KEGG" id="bfo:118419236"/>
<accession>A0A9J7LG43</accession>
<evidence type="ECO:0000256" key="10">
    <source>
        <dbReference type="SAM" id="MobiDB-lite"/>
    </source>
</evidence>
<evidence type="ECO:0000256" key="2">
    <source>
        <dbReference type="ARBA" id="ARBA00008518"/>
    </source>
</evidence>
<dbReference type="SMART" id="SM00184">
    <property type="entry name" value="RING"/>
    <property type="match status" value="1"/>
</dbReference>
<keyword evidence="6 8" id="KW-0863">Zinc-finger</keyword>
<evidence type="ECO:0000256" key="3">
    <source>
        <dbReference type="ARBA" id="ARBA00012483"/>
    </source>
</evidence>
<name>A0A9J7LG43_BRAFL</name>
<feature type="repeat" description="NHL" evidence="9">
    <location>
        <begin position="508"/>
        <end position="551"/>
    </location>
</feature>
<dbReference type="PROSITE" id="PS00518">
    <property type="entry name" value="ZF_RING_1"/>
    <property type="match status" value="1"/>
</dbReference>
<comment type="catalytic activity">
    <reaction evidence="1">
        <text>S-ubiquitinyl-[E2 ubiquitin-conjugating enzyme]-L-cysteine + [acceptor protein]-L-lysine = [E2 ubiquitin-conjugating enzyme]-L-cysteine + N(6)-ubiquitinyl-[acceptor protein]-L-lysine.</text>
        <dbReference type="EC" id="2.3.2.27"/>
    </reaction>
</comment>
<feature type="compositionally biased region" description="Basic and acidic residues" evidence="10">
    <location>
        <begin position="335"/>
        <end position="353"/>
    </location>
</feature>
<evidence type="ECO:0000256" key="7">
    <source>
        <dbReference type="ARBA" id="ARBA00022833"/>
    </source>
</evidence>
<dbReference type="InterPro" id="IPR013083">
    <property type="entry name" value="Znf_RING/FYVE/PHD"/>
</dbReference>
<dbReference type="InterPro" id="IPR000315">
    <property type="entry name" value="Znf_B-box"/>
</dbReference>
<evidence type="ECO:0000313" key="13">
    <source>
        <dbReference type="Proteomes" id="UP000001554"/>
    </source>
</evidence>
<dbReference type="Proteomes" id="UP000001554">
    <property type="component" value="Chromosome 7"/>
</dbReference>
<gene>
    <name evidence="14" type="primary">LOC118419236</name>
</gene>
<dbReference type="SMART" id="SM00336">
    <property type="entry name" value="BBOX"/>
    <property type="match status" value="1"/>
</dbReference>
<dbReference type="GO" id="GO:0061630">
    <property type="term" value="F:ubiquitin protein ligase activity"/>
    <property type="evidence" value="ECO:0000318"/>
    <property type="project" value="GO_Central"/>
</dbReference>
<sequence length="641" mass="71449">MSAKILDEITEEFLVCKICFEDYKKPKVLPCLHTFCEGCLVKYVPGKARNITCPLCREETTLPENGVAGLKGNFLISSLREKLRTGNMEEAGGTDDGDTRCHSHGDCPVRFYCEPCEIPVCAQCVKKDHKTHKHVFMSDVVTEKREQLSELLLAAREKVPVFENAIRQLSEAEDSKREERERVESEVISTAEKVVAAIQQQQDYLLTMLDSIYLAEHRELQEEKDRVETELVSLRSSCDFTEKVLQFGNDAEILSVTNQMTGRLQKLSDVPLGEDLNIDSLSREIRYVMRDDDMSWVAEKMGHVECHMRVDRHSQLVEEIEKTIEKFSKPSSDVDLTRDPASPKKGKPGERRPTSLIPNGVAELEDEPLWAKSNAPFAGATLLLQTEAPSAGLRPCGVAVRGEMDIVVADSDSMVVQVFSSLTGNLRHTFNVDIYPKDVAITPEGNIAILGCDGSIKLCTPQGRLFRHNDSSGVVDPVGLAVDSGGRFVITDADGHQVKVLNPNGTPAFAFGGYGNDDTQFDDPSYVAVNHRNDIIVSDEGNHCIKVFDSSGKFLRRFGTQGEEEGQFDHPKGVCADSHGNILVADWLNNRVELFNSDGQFQRYIVAATDRLRRPCAVALISDWKLVVSEYNNSRVKVFRF</sequence>
<dbReference type="InterPro" id="IPR003649">
    <property type="entry name" value="Bbox_C"/>
</dbReference>
<dbReference type="InterPro" id="IPR018957">
    <property type="entry name" value="Znf_C3HC4_RING-type"/>
</dbReference>
<dbReference type="InterPro" id="IPR017907">
    <property type="entry name" value="Znf_RING_CS"/>
</dbReference>
<dbReference type="GeneID" id="118419236"/>
<dbReference type="Gene3D" id="3.30.40.10">
    <property type="entry name" value="Zinc/RING finger domain, C3HC4 (zinc finger)"/>
    <property type="match status" value="1"/>
</dbReference>
<evidence type="ECO:0000259" key="11">
    <source>
        <dbReference type="PROSITE" id="PS50089"/>
    </source>
</evidence>
<dbReference type="GO" id="GO:0008270">
    <property type="term" value="F:zinc ion binding"/>
    <property type="evidence" value="ECO:0007669"/>
    <property type="project" value="UniProtKB-KW"/>
</dbReference>
<evidence type="ECO:0000256" key="8">
    <source>
        <dbReference type="PROSITE-ProRule" id="PRU00024"/>
    </source>
</evidence>
<evidence type="ECO:0000259" key="12">
    <source>
        <dbReference type="PROSITE" id="PS50119"/>
    </source>
</evidence>
<dbReference type="Pfam" id="PF00097">
    <property type="entry name" value="zf-C3HC4"/>
    <property type="match status" value="1"/>
</dbReference>
<proteinExistence type="inferred from homology"/>
<dbReference type="Pfam" id="PF01436">
    <property type="entry name" value="NHL"/>
    <property type="match status" value="3"/>
</dbReference>
<comment type="similarity">
    <text evidence="2">Belongs to the TRIM/RBCC family.</text>
</comment>
<dbReference type="PROSITE" id="PS50089">
    <property type="entry name" value="ZF_RING_2"/>
    <property type="match status" value="1"/>
</dbReference>
<feature type="repeat" description="NHL" evidence="9">
    <location>
        <begin position="555"/>
        <end position="598"/>
    </location>
</feature>
<dbReference type="AlphaFoldDB" id="A0A9J7LG43"/>
<dbReference type="Pfam" id="PF00643">
    <property type="entry name" value="zf-B_box"/>
    <property type="match status" value="1"/>
</dbReference>
<evidence type="ECO:0000256" key="9">
    <source>
        <dbReference type="PROSITE-ProRule" id="PRU00504"/>
    </source>
</evidence>
<dbReference type="PROSITE" id="PS51125">
    <property type="entry name" value="NHL"/>
    <property type="match status" value="3"/>
</dbReference>
<dbReference type="InterPro" id="IPR001841">
    <property type="entry name" value="Znf_RING"/>
</dbReference>
<feature type="domain" description="B box-type" evidence="12">
    <location>
        <begin position="96"/>
        <end position="137"/>
    </location>
</feature>